<evidence type="ECO:0000259" key="11">
    <source>
        <dbReference type="Pfam" id="PF10290"/>
    </source>
</evidence>
<dbReference type="Pfam" id="PF10287">
    <property type="entry name" value="YJL171C_Tos1_C"/>
    <property type="match status" value="1"/>
</dbReference>
<dbReference type="GO" id="GO:0042973">
    <property type="term" value="F:glucan endo-1,3-beta-D-glucosidase activity"/>
    <property type="evidence" value="ECO:0007669"/>
    <property type="project" value="UniProtKB-EC"/>
</dbReference>
<feature type="domain" description="Cell wall protein YJL171C/Tos1 C-terminal" evidence="10">
    <location>
        <begin position="233"/>
        <end position="464"/>
    </location>
</feature>
<feature type="chain" id="PRO_5003836596" description="glucan endo-1,3-beta-D-glucosidase" evidence="9">
    <location>
        <begin position="21"/>
        <end position="476"/>
    </location>
</feature>
<dbReference type="Proteomes" id="UP000009328">
    <property type="component" value="Unassembled WGS sequence"/>
</dbReference>
<name>K0KZR6_WICCF</name>
<evidence type="ECO:0000259" key="10">
    <source>
        <dbReference type="Pfam" id="PF10287"/>
    </source>
</evidence>
<sequence>MKLAQTVLLSLLAVVSSVEAGCSFVSGNYYCDQTEAIVYQNVGYKGSYQDVTNMDESSCQCSQESTSISGTNAPLDEELSVHFRGPLKLLQFGVYYPGSGSSSNQKRDEGAEDCTTTRHVHHAHKREAATKVVEVTQTVFVDGNGNLVTSAATQEAEATSSAQDQQSTDQQPTEVVDKKVQSSTSAQQEQASSSPSSTTTLQSSSADSGAGSSSSSSSSSPSSSSSSGSGSSSDWERVAYYSPGSTNNVTFMNYKGGSGSGTWSSCFGNSISYAASNGKDGASSAEALDEITFKSDEEFMIFSGSSCSDKSKGDCGYTRSKIPAFHGFGGASKIFVFEFEMPHDSSSSGASNPDMPAIWLLNAKIPRTLQYGNSKCSCWSTGCGELDLFEVLTEGQEKLISHLHDGQGNDGSSYGGGGSQDYFQRPTSGSFKGAAIFQDDGTIHVVEVDDDFSSGLSKSTVSNWINKSASTAQLQG</sequence>
<dbReference type="HOGENOM" id="CLU_030276_0_0_1"/>
<dbReference type="InterPro" id="IPR018805">
    <property type="entry name" value="YJL171C/Tos1_C"/>
</dbReference>
<dbReference type="eggNOG" id="ENOG502QSI7">
    <property type="taxonomic scope" value="Eukaryota"/>
</dbReference>
<gene>
    <name evidence="12" type="ORF">BN7_6243</name>
</gene>
<evidence type="ECO:0000256" key="1">
    <source>
        <dbReference type="ARBA" id="ARBA00000382"/>
    </source>
</evidence>
<evidence type="ECO:0000256" key="2">
    <source>
        <dbReference type="ARBA" id="ARBA00006055"/>
    </source>
</evidence>
<evidence type="ECO:0000313" key="12">
    <source>
        <dbReference type="EMBL" id="CCH46648.1"/>
    </source>
</evidence>
<evidence type="ECO:0000256" key="6">
    <source>
        <dbReference type="ARBA" id="ARBA00023295"/>
    </source>
</evidence>
<dbReference type="GO" id="GO:0071555">
    <property type="term" value="P:cell wall organization"/>
    <property type="evidence" value="ECO:0007669"/>
    <property type="project" value="UniProtKB-KW"/>
</dbReference>
<feature type="compositionally biased region" description="Low complexity" evidence="8">
    <location>
        <begin position="181"/>
        <end position="233"/>
    </location>
</feature>
<dbReference type="EMBL" id="CAIF01000259">
    <property type="protein sequence ID" value="CCH46648.1"/>
    <property type="molecule type" value="Genomic_DNA"/>
</dbReference>
<dbReference type="PANTHER" id="PTHR31737">
    <property type="entry name" value="PROTEIN TOS1"/>
    <property type="match status" value="1"/>
</dbReference>
<dbReference type="FunCoup" id="K0KZR6">
    <property type="interactions" value="59"/>
</dbReference>
<keyword evidence="13" id="KW-1185">Reference proteome</keyword>
<proteinExistence type="inferred from homology"/>
<feature type="domain" description="Cell wall protein YJL171C/Tos1 N-terminal" evidence="11">
    <location>
        <begin position="36"/>
        <end position="97"/>
    </location>
</feature>
<dbReference type="PANTHER" id="PTHR31737:SF2">
    <property type="entry name" value="PROTEIN TOS1"/>
    <property type="match status" value="1"/>
</dbReference>
<reference evidence="12 13" key="1">
    <citation type="journal article" date="2012" name="Eukaryot. Cell">
        <title>Draft genome sequence of Wickerhamomyces ciferrii NRRL Y-1031 F-60-10.</title>
        <authorList>
            <person name="Schneider J."/>
            <person name="Andrea H."/>
            <person name="Blom J."/>
            <person name="Jaenicke S."/>
            <person name="Ruckert C."/>
            <person name="Schorsch C."/>
            <person name="Szczepanowski R."/>
            <person name="Farwick M."/>
            <person name="Goesmann A."/>
            <person name="Puhler A."/>
            <person name="Schaffer S."/>
            <person name="Tauch A."/>
            <person name="Kohler T."/>
            <person name="Brinkrolf K."/>
        </authorList>
    </citation>
    <scope>NUCLEOTIDE SEQUENCE [LARGE SCALE GENOMIC DNA]</scope>
    <source>
        <strain evidence="13">ATCC 14091 / BCRC 22168 / CBS 111 / JCM 3599 / NBRC 0793 / NRRL Y-1031 F-60-10</strain>
    </source>
</reference>
<dbReference type="Pfam" id="PF10290">
    <property type="entry name" value="YJL171C_Tos1_N"/>
    <property type="match status" value="1"/>
</dbReference>
<dbReference type="STRING" id="1206466.K0KZR6"/>
<keyword evidence="5" id="KW-0378">Hydrolase</keyword>
<evidence type="ECO:0000256" key="8">
    <source>
        <dbReference type="SAM" id="MobiDB-lite"/>
    </source>
</evidence>
<keyword evidence="4 9" id="KW-0732">Signal</keyword>
<organism evidence="12 13">
    <name type="scientific">Wickerhamomyces ciferrii (strain ATCC 14091 / BCRC 22168 / CBS 111 / JCM 3599 / NBRC 0793 / NRRL Y-1031 F-60-10)</name>
    <name type="common">Yeast</name>
    <name type="synonym">Pichia ciferrii</name>
    <dbReference type="NCBI Taxonomy" id="1206466"/>
    <lineage>
        <taxon>Eukaryota</taxon>
        <taxon>Fungi</taxon>
        <taxon>Dikarya</taxon>
        <taxon>Ascomycota</taxon>
        <taxon>Saccharomycotina</taxon>
        <taxon>Saccharomycetes</taxon>
        <taxon>Phaffomycetales</taxon>
        <taxon>Wickerhamomycetaceae</taxon>
        <taxon>Wickerhamomyces</taxon>
    </lineage>
</organism>
<feature type="compositionally biased region" description="Low complexity" evidence="8">
    <location>
        <begin position="152"/>
        <end position="174"/>
    </location>
</feature>
<comment type="similarity">
    <text evidence="2">Belongs to the PGA52 family.</text>
</comment>
<dbReference type="InterPro" id="IPR018807">
    <property type="entry name" value="YJL171C/Tos1_N"/>
</dbReference>
<feature type="region of interest" description="Disordered" evidence="8">
    <location>
        <begin position="99"/>
        <end position="123"/>
    </location>
</feature>
<dbReference type="EC" id="3.2.1.39" evidence="3"/>
<feature type="signal peptide" evidence="9">
    <location>
        <begin position="1"/>
        <end position="20"/>
    </location>
</feature>
<evidence type="ECO:0000256" key="9">
    <source>
        <dbReference type="SAM" id="SignalP"/>
    </source>
</evidence>
<dbReference type="AlphaFoldDB" id="K0KZR6"/>
<comment type="catalytic activity">
    <reaction evidence="1">
        <text>Hydrolysis of (1-&gt;3)-beta-D-glucosidic linkages in (1-&gt;3)-beta-D-glucans.</text>
        <dbReference type="EC" id="3.2.1.39"/>
    </reaction>
</comment>
<evidence type="ECO:0000256" key="4">
    <source>
        <dbReference type="ARBA" id="ARBA00022729"/>
    </source>
</evidence>
<evidence type="ECO:0000256" key="7">
    <source>
        <dbReference type="ARBA" id="ARBA00023316"/>
    </source>
</evidence>
<evidence type="ECO:0000313" key="13">
    <source>
        <dbReference type="Proteomes" id="UP000009328"/>
    </source>
</evidence>
<dbReference type="InParanoid" id="K0KZR6"/>
<accession>K0KZR6</accession>
<keyword evidence="6" id="KW-0326">Glycosidase</keyword>
<comment type="caution">
    <text evidence="12">The sequence shown here is derived from an EMBL/GenBank/DDBJ whole genome shotgun (WGS) entry which is preliminary data.</text>
</comment>
<dbReference type="GO" id="GO:0009277">
    <property type="term" value="C:fungal-type cell wall"/>
    <property type="evidence" value="ECO:0007669"/>
    <property type="project" value="TreeGrafter"/>
</dbReference>
<protein>
    <recommendedName>
        <fullName evidence="3">glucan endo-1,3-beta-D-glucosidase</fullName>
        <ecNumber evidence="3">3.2.1.39</ecNumber>
    </recommendedName>
</protein>
<evidence type="ECO:0000256" key="5">
    <source>
        <dbReference type="ARBA" id="ARBA00022801"/>
    </source>
</evidence>
<keyword evidence="7" id="KW-0961">Cell wall biogenesis/degradation</keyword>
<feature type="region of interest" description="Disordered" evidence="8">
    <location>
        <begin position="152"/>
        <end position="235"/>
    </location>
</feature>
<evidence type="ECO:0000256" key="3">
    <source>
        <dbReference type="ARBA" id="ARBA00012780"/>
    </source>
</evidence>